<keyword evidence="2" id="KW-0813">Transport</keyword>
<dbReference type="InterPro" id="IPR000595">
    <property type="entry name" value="cNMP-bd_dom"/>
</dbReference>
<evidence type="ECO:0000256" key="8">
    <source>
        <dbReference type="SAM" id="Phobius"/>
    </source>
</evidence>
<feature type="domain" description="Cyclic nucleotide-binding" evidence="9">
    <location>
        <begin position="335"/>
        <end position="426"/>
    </location>
</feature>
<feature type="transmembrane region" description="Helical" evidence="8">
    <location>
        <begin position="86"/>
        <end position="105"/>
    </location>
</feature>
<evidence type="ECO:0000256" key="1">
    <source>
        <dbReference type="ARBA" id="ARBA00004141"/>
    </source>
</evidence>
<feature type="transmembrane region" description="Helical" evidence="8">
    <location>
        <begin position="623"/>
        <end position="641"/>
    </location>
</feature>
<evidence type="ECO:0000256" key="5">
    <source>
        <dbReference type="ARBA" id="ARBA00023065"/>
    </source>
</evidence>
<evidence type="ECO:0000259" key="9">
    <source>
        <dbReference type="PROSITE" id="PS50042"/>
    </source>
</evidence>
<dbReference type="InterPro" id="IPR014710">
    <property type="entry name" value="RmlC-like_jellyroll"/>
</dbReference>
<evidence type="ECO:0000256" key="4">
    <source>
        <dbReference type="ARBA" id="ARBA00022989"/>
    </source>
</evidence>
<dbReference type="Pfam" id="PF00520">
    <property type="entry name" value="Ion_trans"/>
    <property type="match status" value="1"/>
</dbReference>
<feature type="transmembrane region" description="Helical" evidence="8">
    <location>
        <begin position="20"/>
        <end position="39"/>
    </location>
</feature>
<dbReference type="SUPFAM" id="SSF51206">
    <property type="entry name" value="cAMP-binding domain-like"/>
    <property type="match status" value="2"/>
</dbReference>
<keyword evidence="11" id="KW-1185">Reference proteome</keyword>
<dbReference type="OrthoDB" id="415460at2759"/>
<organism evidence="10 11">
    <name type="scientific">Intoshia linei</name>
    <dbReference type="NCBI Taxonomy" id="1819745"/>
    <lineage>
        <taxon>Eukaryota</taxon>
        <taxon>Metazoa</taxon>
        <taxon>Spiralia</taxon>
        <taxon>Lophotrochozoa</taxon>
        <taxon>Mesozoa</taxon>
        <taxon>Orthonectida</taxon>
        <taxon>Rhopaluridae</taxon>
        <taxon>Intoshia</taxon>
    </lineage>
</organism>
<keyword evidence="3 8" id="KW-0812">Transmembrane</keyword>
<comment type="caution">
    <text evidence="10">The sequence shown here is derived from an EMBL/GenBank/DDBJ whole genome shotgun (WGS) entry which is preliminary data.</text>
</comment>
<dbReference type="GO" id="GO:0035725">
    <property type="term" value="P:sodium ion transmembrane transport"/>
    <property type="evidence" value="ECO:0007669"/>
    <property type="project" value="TreeGrafter"/>
</dbReference>
<dbReference type="Proteomes" id="UP000078046">
    <property type="component" value="Unassembled WGS sequence"/>
</dbReference>
<accession>A0A177AZR0</accession>
<keyword evidence="6 8" id="KW-0472">Membrane</keyword>
<dbReference type="AlphaFoldDB" id="A0A177AZR0"/>
<name>A0A177AZR0_9BILA</name>
<dbReference type="InterPro" id="IPR005821">
    <property type="entry name" value="Ion_trans_dom"/>
</dbReference>
<dbReference type="GO" id="GO:0003254">
    <property type="term" value="P:regulation of membrane depolarization"/>
    <property type="evidence" value="ECO:0007669"/>
    <property type="project" value="TreeGrafter"/>
</dbReference>
<dbReference type="InterPro" id="IPR003938">
    <property type="entry name" value="K_chnl_volt-dep_EAG/ELK/ERG"/>
</dbReference>
<dbReference type="SUPFAM" id="SSF81324">
    <property type="entry name" value="Voltage-gated potassium channels"/>
    <property type="match status" value="2"/>
</dbReference>
<dbReference type="InterPro" id="IPR018490">
    <property type="entry name" value="cNMP-bd_dom_sf"/>
</dbReference>
<feature type="transmembrane region" description="Helical" evidence="8">
    <location>
        <begin position="536"/>
        <end position="559"/>
    </location>
</feature>
<reference evidence="10 11" key="1">
    <citation type="submission" date="2016-04" db="EMBL/GenBank/DDBJ databases">
        <title>The genome of Intoshia linei affirms orthonectids as highly simplified spiralians.</title>
        <authorList>
            <person name="Mikhailov K.V."/>
            <person name="Slusarev G.S."/>
            <person name="Nikitin M.A."/>
            <person name="Logacheva M.D."/>
            <person name="Penin A."/>
            <person name="Aleoshin V."/>
            <person name="Panchin Y.V."/>
        </authorList>
    </citation>
    <scope>NUCLEOTIDE SEQUENCE [LARGE SCALE GENOMIC DNA]</scope>
    <source>
        <strain evidence="10">Intl2013</strain>
        <tissue evidence="10">Whole animal</tissue>
    </source>
</reference>
<dbReference type="Gene3D" id="2.60.120.10">
    <property type="entry name" value="Jelly Rolls"/>
    <property type="match status" value="2"/>
</dbReference>
<dbReference type="Pfam" id="PF07885">
    <property type="entry name" value="Ion_trans_2"/>
    <property type="match status" value="1"/>
</dbReference>
<evidence type="ECO:0000256" key="3">
    <source>
        <dbReference type="ARBA" id="ARBA00022692"/>
    </source>
</evidence>
<keyword evidence="4 8" id="KW-1133">Transmembrane helix</keyword>
<feature type="transmembrane region" description="Helical" evidence="8">
    <location>
        <begin position="149"/>
        <end position="169"/>
    </location>
</feature>
<dbReference type="InterPro" id="IPR051413">
    <property type="entry name" value="K/Na_HCN_channel"/>
</dbReference>
<keyword evidence="5" id="KW-0406">Ion transport</keyword>
<dbReference type="PANTHER" id="PTHR45689">
    <property type="entry name" value="I[[H]] CHANNEL, ISOFORM E"/>
    <property type="match status" value="1"/>
</dbReference>
<feature type="domain" description="Cyclic nucleotide-binding" evidence="9">
    <location>
        <begin position="728"/>
        <end position="844"/>
    </location>
</feature>
<dbReference type="PRINTS" id="PR01463">
    <property type="entry name" value="EAGCHANLFMLY"/>
</dbReference>
<dbReference type="Gene3D" id="1.10.287.70">
    <property type="match status" value="2"/>
</dbReference>
<dbReference type="GO" id="GO:0098855">
    <property type="term" value="C:HCN channel complex"/>
    <property type="evidence" value="ECO:0007669"/>
    <property type="project" value="TreeGrafter"/>
</dbReference>
<proteinExistence type="predicted"/>
<dbReference type="EMBL" id="LWCA01000639">
    <property type="protein sequence ID" value="OAF67527.1"/>
    <property type="molecule type" value="Genomic_DNA"/>
</dbReference>
<evidence type="ECO:0000256" key="2">
    <source>
        <dbReference type="ARBA" id="ARBA00022448"/>
    </source>
</evidence>
<feature type="transmembrane region" description="Helical" evidence="8">
    <location>
        <begin position="230"/>
        <end position="253"/>
    </location>
</feature>
<dbReference type="PROSITE" id="PS50042">
    <property type="entry name" value="CNMP_BINDING_3"/>
    <property type="match status" value="2"/>
</dbReference>
<keyword evidence="7" id="KW-0407">Ion channel</keyword>
<feature type="transmembrane region" description="Helical" evidence="8">
    <location>
        <begin position="45"/>
        <end position="65"/>
    </location>
</feature>
<dbReference type="Pfam" id="PF00027">
    <property type="entry name" value="cNMP_binding"/>
    <property type="match status" value="2"/>
</dbReference>
<gene>
    <name evidence="10" type="ORF">A3Q56_04738</name>
</gene>
<protein>
    <recommendedName>
        <fullName evidence="9">Cyclic nucleotide-binding domain-containing protein</fullName>
    </recommendedName>
</protein>
<dbReference type="PANTHER" id="PTHR45689:SF5">
    <property type="entry name" value="I[[H]] CHANNEL, ISOFORM E"/>
    <property type="match status" value="1"/>
</dbReference>
<feature type="transmembrane region" description="Helical" evidence="8">
    <location>
        <begin position="592"/>
        <end position="611"/>
    </location>
</feature>
<dbReference type="InterPro" id="IPR013099">
    <property type="entry name" value="K_chnl_dom"/>
</dbReference>
<sequence>MKKLQWQNNLLKIVQLWEIVQISLIICGIIIQTTVIVYSSQIENFHNFLKICDVFFILNMFMECITPKVETNGKLNLNLMYNLKKYCKCFFIIDFGLCMPVPLIFQIVYANSSYNNYYVALSGSIRFLRIYKVIRYFYTTSQNMIKSTIIYCICGFVILYTFSSIWFFIACYGFHGFKDYVICKKKSWINQTNSNRNSTVASIITSLYWATATFTTTGYGDILYQNLTELWFVILAMITCMLCVSAFIIGKVTSNITHTDMKKYEFLEKLNCFIKKLEILDISRELLDKIENYYEYRWQNKILMQETHVYEMLTEQSKQKINYTIAKGVLEKMIMFVNLEDFFISKVISFLQHEIYMTGENIMIAQQIGKRCIYIKSGIVAMLKDDKIIHKIKEGDVIGQIDLIYDVPRKYTLQAITNVQVVVLKRTNKLINLLKESPEFHGIHWIYIIFQIIKCYEKVSTYSKKYCPTIFALIKQYGYFKIQCDVLSILPIQAICLLLKFDEYSIYIGGVNRILRVSCVYFYFKKMESKLRENTIYRYAKFLTYIILISQFIAALLFITTCFKESCDKTSWLILWLKKTRFMDNLNHLSYTSRYIISLYFATSATSSVGYGDVSSKASSDRFFSICAMIFGFFIYTYALASITSHYTNLNSFKVEFISRIKKMKNFINHTKLNKKLAQDTMCQLNLFWNTHENKKSNYKAEFDYLPKSLSKNIALEICDKVFYKIDFFKNFSHKFLQDIIQRMHVMSYIPNSKIVQRNEINNSLYYVIRGYCEVEKMENTEKLIIGKDNYFGIRNIINPSQLDFTVISKTYCILVIIDKENVDKALNDSTIDRMKFSATGMSKLINDFNLKSSQTNILKNIKTYPTINNEIEIET</sequence>
<dbReference type="GO" id="GO:0005249">
    <property type="term" value="F:voltage-gated potassium channel activity"/>
    <property type="evidence" value="ECO:0007669"/>
    <property type="project" value="InterPro"/>
</dbReference>
<evidence type="ECO:0000313" key="11">
    <source>
        <dbReference type="Proteomes" id="UP000078046"/>
    </source>
</evidence>
<comment type="subcellular location">
    <subcellularLocation>
        <location evidence="1">Membrane</location>
        <topology evidence="1">Multi-pass membrane protein</topology>
    </subcellularLocation>
</comment>
<dbReference type="SMART" id="SM00100">
    <property type="entry name" value="cNMP"/>
    <property type="match status" value="2"/>
</dbReference>
<evidence type="ECO:0000256" key="7">
    <source>
        <dbReference type="ARBA" id="ARBA00023303"/>
    </source>
</evidence>
<feature type="non-terminal residue" evidence="10">
    <location>
        <position position="876"/>
    </location>
</feature>
<evidence type="ECO:0000256" key="6">
    <source>
        <dbReference type="ARBA" id="ARBA00023136"/>
    </source>
</evidence>
<evidence type="ECO:0000313" key="10">
    <source>
        <dbReference type="EMBL" id="OAF67527.1"/>
    </source>
</evidence>
<dbReference type="CDD" id="cd00038">
    <property type="entry name" value="CAP_ED"/>
    <property type="match status" value="2"/>
</dbReference>